<evidence type="ECO:0000256" key="2">
    <source>
        <dbReference type="ARBA" id="ARBA00007414"/>
    </source>
</evidence>
<dbReference type="InterPro" id="IPR019402">
    <property type="entry name" value="CWH43_N"/>
</dbReference>
<evidence type="ECO:0000256" key="8">
    <source>
        <dbReference type="ARBA" id="ARBA00093421"/>
    </source>
</evidence>
<feature type="transmembrane region" description="Helical" evidence="11">
    <location>
        <begin position="21"/>
        <end position="43"/>
    </location>
</feature>
<evidence type="ECO:0000256" key="9">
    <source>
        <dbReference type="ARBA" id="ARBA00093632"/>
    </source>
</evidence>
<reference evidence="13" key="3">
    <citation type="submission" date="2025-09" db="UniProtKB">
        <authorList>
            <consortium name="Ensembl"/>
        </authorList>
    </citation>
    <scope>IDENTIFICATION</scope>
</reference>
<dbReference type="InterPro" id="IPR039545">
    <property type="entry name" value="PGAP2"/>
</dbReference>
<evidence type="ECO:0000256" key="3">
    <source>
        <dbReference type="ARBA" id="ARBA00022502"/>
    </source>
</evidence>
<evidence type="ECO:0000256" key="6">
    <source>
        <dbReference type="ARBA" id="ARBA00023034"/>
    </source>
</evidence>
<reference evidence="13" key="2">
    <citation type="submission" date="2025-08" db="UniProtKB">
        <authorList>
            <consortium name="Ensembl"/>
        </authorList>
    </citation>
    <scope>IDENTIFICATION</scope>
</reference>
<feature type="transmembrane region" description="Helical" evidence="11">
    <location>
        <begin position="182"/>
        <end position="199"/>
    </location>
</feature>
<name>A0AAQ4Q6M4_GASAC</name>
<proteinExistence type="inferred from homology"/>
<evidence type="ECO:0000256" key="7">
    <source>
        <dbReference type="ARBA" id="ARBA00023136"/>
    </source>
</evidence>
<dbReference type="GO" id="GO:0005789">
    <property type="term" value="C:endoplasmic reticulum membrane"/>
    <property type="evidence" value="ECO:0007669"/>
    <property type="project" value="TreeGrafter"/>
</dbReference>
<dbReference type="AlphaFoldDB" id="A0AAQ4Q6M4"/>
<dbReference type="Pfam" id="PF10277">
    <property type="entry name" value="Frag1"/>
    <property type="match status" value="1"/>
</dbReference>
<keyword evidence="3" id="KW-0337">GPI-anchor biosynthesis</keyword>
<accession>A0AAQ4Q6M4</accession>
<organism evidence="13 14">
    <name type="scientific">Gasterosteus aculeatus aculeatus</name>
    <name type="common">three-spined stickleback</name>
    <dbReference type="NCBI Taxonomy" id="481459"/>
    <lineage>
        <taxon>Eukaryota</taxon>
        <taxon>Metazoa</taxon>
        <taxon>Chordata</taxon>
        <taxon>Craniata</taxon>
        <taxon>Vertebrata</taxon>
        <taxon>Euteleostomi</taxon>
        <taxon>Actinopterygii</taxon>
        <taxon>Neopterygii</taxon>
        <taxon>Teleostei</taxon>
        <taxon>Neoteleostei</taxon>
        <taxon>Acanthomorphata</taxon>
        <taxon>Eupercaria</taxon>
        <taxon>Perciformes</taxon>
        <taxon>Cottioidei</taxon>
        <taxon>Gasterosteales</taxon>
        <taxon>Gasterosteidae</taxon>
        <taxon>Gasterosteus</taxon>
    </lineage>
</organism>
<feature type="transmembrane region" description="Helical" evidence="11">
    <location>
        <begin position="143"/>
        <end position="162"/>
    </location>
</feature>
<dbReference type="Proteomes" id="UP000007635">
    <property type="component" value="Chromosome VII"/>
</dbReference>
<evidence type="ECO:0000259" key="12">
    <source>
        <dbReference type="Pfam" id="PF10277"/>
    </source>
</evidence>
<dbReference type="GO" id="GO:0006506">
    <property type="term" value="P:GPI anchor biosynthetic process"/>
    <property type="evidence" value="ECO:0007669"/>
    <property type="project" value="UniProtKB-KW"/>
</dbReference>
<keyword evidence="7 11" id="KW-0472">Membrane</keyword>
<dbReference type="GeneTree" id="ENSGT00510000047299"/>
<feature type="domain" description="CWH43-like N-terminal" evidence="12">
    <location>
        <begin position="18"/>
        <end position="209"/>
    </location>
</feature>
<evidence type="ECO:0000256" key="11">
    <source>
        <dbReference type="SAM" id="Phobius"/>
    </source>
</evidence>
<keyword evidence="4 11" id="KW-0812">Transmembrane</keyword>
<sequence length="325" mass="36592">MLSGPHGALDRPLLRLPFTSLAVLTVLLPLTGLLACLFLSLVYHYEDATYTHCHVSNYLPSISAAISRVPERYVWRCCVGLHSAPRYLVSAAYFAFYRARFSTRLPELLLSALALLCSLAENTGLMLLTYVASTESYDVHKNAFIVFIASSLLHMLVTCRLWQVIRRHYVNPEEITSFRWKLRLFLFNVSCCLIAGYFFRRHNQYCERGGEGSEAPGRGGVLLRPLTPCLSVLSSLHPVRLLRVPGGLLQHGLPHDGLLGLRQRRGDRGHAPRQAILKQPPHRRLWEQRSRPLLVTTQNAALTHVKELEVPVGCLSARCSSHFMS</sequence>
<evidence type="ECO:0000256" key="1">
    <source>
        <dbReference type="ARBA" id="ARBA00004653"/>
    </source>
</evidence>
<evidence type="ECO:0000256" key="4">
    <source>
        <dbReference type="ARBA" id="ARBA00022692"/>
    </source>
</evidence>
<dbReference type="PANTHER" id="PTHR12892:SF11">
    <property type="entry name" value="POST-GPI ATTACHMENT TO PROTEINS FACTOR 2"/>
    <property type="match status" value="1"/>
</dbReference>
<dbReference type="GO" id="GO:0000139">
    <property type="term" value="C:Golgi membrane"/>
    <property type="evidence" value="ECO:0007669"/>
    <property type="project" value="UniProtKB-SubCell"/>
</dbReference>
<keyword evidence="6" id="KW-0333">Golgi apparatus</keyword>
<evidence type="ECO:0000256" key="10">
    <source>
        <dbReference type="ARBA" id="ARBA00093676"/>
    </source>
</evidence>
<evidence type="ECO:0000313" key="14">
    <source>
        <dbReference type="Proteomes" id="UP000007635"/>
    </source>
</evidence>
<comment type="function">
    <text evidence="8">Involved in the fatty acid remodeling steps of GPI-anchor maturation where the unsaturated acyl chain at sn-2 of inositol phosphate is replaced by a saturated stearoyl chain. May catalyze the second step of the fatty acid remodeling, by reacylating a lyso-GPI intermediate at sn-2 of inositol phosphate by a saturated chain. The fatty acid remodeling steps is critical for the integration of GPI-APs into lipid rafts.</text>
</comment>
<comment type="subcellular location">
    <subcellularLocation>
        <location evidence="1">Golgi apparatus membrane</location>
        <topology evidence="1">Multi-pass membrane protein</topology>
    </subcellularLocation>
</comment>
<keyword evidence="14" id="KW-1185">Reference proteome</keyword>
<protein>
    <recommendedName>
        <fullName evidence="9">Acyltransferase PGAP2</fullName>
    </recommendedName>
    <alternativeName>
        <fullName evidence="10">Post-GPI attachment to proteins factor 2</fullName>
    </alternativeName>
</protein>
<evidence type="ECO:0000256" key="5">
    <source>
        <dbReference type="ARBA" id="ARBA00022989"/>
    </source>
</evidence>
<dbReference type="PANTHER" id="PTHR12892">
    <property type="entry name" value="FGF RECEPTOR ACTIVATING PROTEIN 1"/>
    <property type="match status" value="1"/>
</dbReference>
<keyword evidence="5 11" id="KW-1133">Transmembrane helix</keyword>
<dbReference type="Ensembl" id="ENSGACT00000059450.1">
    <property type="protein sequence ID" value="ENSGACP00000045831.1"/>
    <property type="gene ID" value="ENSGACG00000020895.2"/>
</dbReference>
<reference evidence="13 14" key="1">
    <citation type="journal article" date="2021" name="G3 (Bethesda)">
        <title>Improved contiguity of the threespine stickleback genome using long-read sequencing.</title>
        <authorList>
            <person name="Nath S."/>
            <person name="Shaw D.E."/>
            <person name="White M.A."/>
        </authorList>
    </citation>
    <scope>NUCLEOTIDE SEQUENCE [LARGE SCALE GENOMIC DNA]</scope>
    <source>
        <strain evidence="13 14">Lake Benthic</strain>
    </source>
</reference>
<evidence type="ECO:0000313" key="13">
    <source>
        <dbReference type="Ensembl" id="ENSGACP00000045831.1"/>
    </source>
</evidence>
<feature type="transmembrane region" description="Helical" evidence="11">
    <location>
        <begin position="108"/>
        <end position="131"/>
    </location>
</feature>
<comment type="similarity">
    <text evidence="2">Belongs to the PGAP2 family.</text>
</comment>